<dbReference type="InterPro" id="IPR036525">
    <property type="entry name" value="Tubulin/FtsZ_GTPase_sf"/>
</dbReference>
<dbReference type="PROSITE" id="PS00228">
    <property type="entry name" value="TUBULIN_B_AUTOREG"/>
    <property type="match status" value="1"/>
</dbReference>
<accession>A0A1R2B2N7</accession>
<dbReference type="PANTHER" id="PTHR11588">
    <property type="entry name" value="TUBULIN"/>
    <property type="match status" value="1"/>
</dbReference>
<dbReference type="PRINTS" id="PR01161">
    <property type="entry name" value="TUBULIN"/>
</dbReference>
<reference evidence="6 7" key="1">
    <citation type="submission" date="2016-11" db="EMBL/GenBank/DDBJ databases">
        <title>The macronuclear genome of Stentor coeruleus: a giant cell with tiny introns.</title>
        <authorList>
            <person name="Slabodnick M."/>
            <person name="Ruby J.G."/>
            <person name="Reiff S.B."/>
            <person name="Swart E.C."/>
            <person name="Gosai S."/>
            <person name="Prabakaran S."/>
            <person name="Witkowska E."/>
            <person name="Larue G.E."/>
            <person name="Fisher S."/>
            <person name="Freeman R.M."/>
            <person name="Gunawardena J."/>
            <person name="Chu W."/>
            <person name="Stover N.A."/>
            <person name="Gregory B.D."/>
            <person name="Nowacki M."/>
            <person name="Derisi J."/>
            <person name="Roy S.W."/>
            <person name="Marshall W.F."/>
            <person name="Sood P."/>
        </authorList>
    </citation>
    <scope>NUCLEOTIDE SEQUENCE [LARGE SCALE GENOMIC DNA]</scope>
    <source>
        <strain evidence="6">WM001</strain>
    </source>
</reference>
<dbReference type="Gene3D" id="3.30.1330.20">
    <property type="entry name" value="Tubulin/FtsZ, C-terminal domain"/>
    <property type="match status" value="1"/>
</dbReference>
<dbReference type="InterPro" id="IPR037103">
    <property type="entry name" value="Tubulin/FtsZ-like_C"/>
</dbReference>
<dbReference type="InterPro" id="IPR018316">
    <property type="entry name" value="Tubulin/FtsZ_2-layer-sand-dom"/>
</dbReference>
<gene>
    <name evidence="6" type="ORF">SteCoe_30879</name>
</gene>
<dbReference type="InterPro" id="IPR008280">
    <property type="entry name" value="Tub_FtsZ_C"/>
</dbReference>
<keyword evidence="4" id="KW-0342">GTP-binding</keyword>
<dbReference type="InterPro" id="IPR003008">
    <property type="entry name" value="Tubulin_FtsZ_GTPase"/>
</dbReference>
<organism evidence="6 7">
    <name type="scientific">Stentor coeruleus</name>
    <dbReference type="NCBI Taxonomy" id="5963"/>
    <lineage>
        <taxon>Eukaryota</taxon>
        <taxon>Sar</taxon>
        <taxon>Alveolata</taxon>
        <taxon>Ciliophora</taxon>
        <taxon>Postciliodesmatophora</taxon>
        <taxon>Heterotrichea</taxon>
        <taxon>Heterotrichida</taxon>
        <taxon>Stentoridae</taxon>
        <taxon>Stentor</taxon>
    </lineage>
</organism>
<dbReference type="GO" id="GO:0007017">
    <property type="term" value="P:microtubule-based process"/>
    <property type="evidence" value="ECO:0007669"/>
    <property type="project" value="InterPro"/>
</dbReference>
<dbReference type="EMBL" id="MPUH01001031">
    <property type="protein sequence ID" value="OMJ71007.1"/>
    <property type="molecule type" value="Genomic_DNA"/>
</dbReference>
<dbReference type="GO" id="GO:0005874">
    <property type="term" value="C:microtubule"/>
    <property type="evidence" value="ECO:0007669"/>
    <property type="project" value="UniProtKB-KW"/>
</dbReference>
<dbReference type="OrthoDB" id="2588702at2759"/>
<keyword evidence="7" id="KW-1185">Reference proteome</keyword>
<dbReference type="Pfam" id="PF03953">
    <property type="entry name" value="Tubulin_C"/>
    <property type="match status" value="1"/>
</dbReference>
<evidence type="ECO:0000313" key="6">
    <source>
        <dbReference type="EMBL" id="OMJ71007.1"/>
    </source>
</evidence>
<dbReference type="InterPro" id="IPR013838">
    <property type="entry name" value="Beta-tubulin_BS"/>
</dbReference>
<dbReference type="AlphaFoldDB" id="A0A1R2B2N7"/>
<evidence type="ECO:0000256" key="2">
    <source>
        <dbReference type="ARBA" id="ARBA00022701"/>
    </source>
</evidence>
<evidence type="ECO:0000256" key="1">
    <source>
        <dbReference type="ARBA" id="ARBA00009636"/>
    </source>
</evidence>
<dbReference type="Pfam" id="PF00091">
    <property type="entry name" value="Tubulin"/>
    <property type="match status" value="1"/>
</dbReference>
<sequence>MREIIQIQVGGCGNRIGFKFWEYISLEHKVDRNKPYHDSCGNADIYFSETLDGKYIPRNICVDIIDEDLTNIKSSDISCMANTNNVGLNNQESRGIWVKGHYTLGPELCVMVMENIRKETEKCESLCGFQIMHSTGGGCGAGTGTLIASILREEYSDKCIQSFSVFNKNQCSKIPLEPYNEILTMNQLIENFDGCFIFDNSAILNNFQIHSKSTQSYENINSVIVQASSNITSLYRTSSQITLKKLLNNLSPFPRTHFFSTNLFPIYIPELRACKTYCEDELIFETFHNKRSLSDESSSLSKILSAYNVVRKKSCNEVHLRESLSCVEKRHNRCFKSWIPESFYYHNTNVLLKGFYESTALVSNSTSITKLFENILSKFNYLYKKNAFLWYFTQEGMDKMEFTGASANLQDIIDEYYLHHNL</sequence>
<dbReference type="Proteomes" id="UP000187209">
    <property type="component" value="Unassembled WGS sequence"/>
</dbReference>
<evidence type="ECO:0000259" key="5">
    <source>
        <dbReference type="SMART" id="SM00864"/>
    </source>
</evidence>
<dbReference type="PRINTS" id="PR01519">
    <property type="entry name" value="EPSLNTUBULIN"/>
</dbReference>
<dbReference type="InterPro" id="IPR000217">
    <property type="entry name" value="Tubulin"/>
</dbReference>
<dbReference type="Gene3D" id="3.40.50.1440">
    <property type="entry name" value="Tubulin/FtsZ, GTPase domain"/>
    <property type="match status" value="1"/>
</dbReference>
<keyword evidence="3" id="KW-0547">Nucleotide-binding</keyword>
<dbReference type="SMART" id="SM00864">
    <property type="entry name" value="Tubulin"/>
    <property type="match status" value="1"/>
</dbReference>
<dbReference type="SUPFAM" id="SSF55307">
    <property type="entry name" value="Tubulin C-terminal domain-like"/>
    <property type="match status" value="1"/>
</dbReference>
<keyword evidence="2" id="KW-0493">Microtubule</keyword>
<comment type="similarity">
    <text evidence="1">Belongs to the tubulin family.</text>
</comment>
<dbReference type="InterPro" id="IPR004057">
    <property type="entry name" value="Epsilon_tubulin"/>
</dbReference>
<feature type="domain" description="Tubulin/FtsZ GTPase" evidence="5">
    <location>
        <begin position="43"/>
        <end position="239"/>
    </location>
</feature>
<name>A0A1R2B2N7_9CILI</name>
<evidence type="ECO:0000256" key="4">
    <source>
        <dbReference type="ARBA" id="ARBA00023134"/>
    </source>
</evidence>
<evidence type="ECO:0000313" key="7">
    <source>
        <dbReference type="Proteomes" id="UP000187209"/>
    </source>
</evidence>
<protein>
    <recommendedName>
        <fullName evidence="5">Tubulin/FtsZ GTPase domain-containing protein</fullName>
    </recommendedName>
</protein>
<proteinExistence type="inferred from homology"/>
<dbReference type="SUPFAM" id="SSF52490">
    <property type="entry name" value="Tubulin nucleotide-binding domain-like"/>
    <property type="match status" value="1"/>
</dbReference>
<dbReference type="GO" id="GO:0005525">
    <property type="term" value="F:GTP binding"/>
    <property type="evidence" value="ECO:0007669"/>
    <property type="project" value="UniProtKB-KW"/>
</dbReference>
<dbReference type="InterPro" id="IPR023123">
    <property type="entry name" value="Tubulin_C"/>
</dbReference>
<dbReference type="Gene3D" id="1.10.287.600">
    <property type="entry name" value="Helix hairpin bin"/>
    <property type="match status" value="1"/>
</dbReference>
<evidence type="ECO:0000256" key="3">
    <source>
        <dbReference type="ARBA" id="ARBA00022741"/>
    </source>
</evidence>
<comment type="caution">
    <text evidence="6">The sequence shown here is derived from an EMBL/GenBank/DDBJ whole genome shotgun (WGS) entry which is preliminary data.</text>
</comment>